<comment type="caution">
    <text evidence="2">The sequence shown here is derived from an EMBL/GenBank/DDBJ whole genome shotgun (WGS) entry which is preliminary data.</text>
</comment>
<reference evidence="2 3" key="1">
    <citation type="submission" date="2020-04" db="EMBL/GenBank/DDBJ databases">
        <authorList>
            <person name="Hitch T.C.A."/>
            <person name="Wylensek D."/>
            <person name="Clavel T."/>
        </authorList>
    </citation>
    <scope>NUCLEOTIDE SEQUENCE [LARGE SCALE GENOMIC DNA]</scope>
    <source>
        <strain evidence="2 3">BSM-130-P53-3C</strain>
    </source>
</reference>
<dbReference type="InterPro" id="IPR008964">
    <property type="entry name" value="Invasin/intimin_cell_adhesion"/>
</dbReference>
<sequence length="169" mass="17471">MVAGGVVTGVAVGQTVIKACAVSGATVCGSVTVTVESADATSLMVTRGGSTVATASGSLDNTVETDATITMFNGTTVDLDASATPSTVQPVWSSNDTKVATVSDSGLITAIANGTTMVIVQAGNKSIRFRITVQDTDQTKTVVYFHHTEKDWTGNVYLKYQPMTARGRQ</sequence>
<dbReference type="EMBL" id="JABAGI010000001">
    <property type="protein sequence ID" value="NME61257.1"/>
    <property type="molecule type" value="Genomic_DNA"/>
</dbReference>
<dbReference type="InterPro" id="IPR054604">
    <property type="entry name" value="SbsC_Big-like"/>
</dbReference>
<dbReference type="Gene3D" id="2.60.40.1080">
    <property type="match status" value="1"/>
</dbReference>
<accession>A0A7X9NR93</accession>
<evidence type="ECO:0000313" key="3">
    <source>
        <dbReference type="Proteomes" id="UP000588369"/>
    </source>
</evidence>
<evidence type="ECO:0000313" key="2">
    <source>
        <dbReference type="EMBL" id="NME61257.1"/>
    </source>
</evidence>
<dbReference type="Pfam" id="PF22359">
    <property type="entry name" value="Big-like"/>
    <property type="match status" value="1"/>
</dbReference>
<name>A0A7X9NR93_9BIFI</name>
<dbReference type="AlphaFoldDB" id="A0A7X9NR93"/>
<protein>
    <recommendedName>
        <fullName evidence="1">Surface layer protein bacterial Ig-like domain-containing protein</fullName>
    </recommendedName>
</protein>
<evidence type="ECO:0000259" key="1">
    <source>
        <dbReference type="Pfam" id="PF22359"/>
    </source>
</evidence>
<gene>
    <name evidence="2" type="ORF">HF844_00290</name>
</gene>
<dbReference type="RefSeq" id="WP_168983611.1">
    <property type="nucleotide sequence ID" value="NZ_JABAGI010000001.1"/>
</dbReference>
<dbReference type="Proteomes" id="UP000588369">
    <property type="component" value="Unassembled WGS sequence"/>
</dbReference>
<proteinExistence type="predicted"/>
<organism evidence="2 3">
    <name type="scientific">Bifidobacterium thermophilum</name>
    <dbReference type="NCBI Taxonomy" id="33905"/>
    <lineage>
        <taxon>Bacteria</taxon>
        <taxon>Bacillati</taxon>
        <taxon>Actinomycetota</taxon>
        <taxon>Actinomycetes</taxon>
        <taxon>Bifidobacteriales</taxon>
        <taxon>Bifidobacteriaceae</taxon>
        <taxon>Bifidobacterium</taxon>
    </lineage>
</organism>
<feature type="domain" description="Surface layer protein bacterial Ig-like" evidence="1">
    <location>
        <begin position="99"/>
        <end position="134"/>
    </location>
</feature>
<dbReference type="SUPFAM" id="SSF49373">
    <property type="entry name" value="Invasin/intimin cell-adhesion fragments"/>
    <property type="match status" value="1"/>
</dbReference>